<keyword evidence="6" id="KW-0862">Zinc</keyword>
<dbReference type="InterPro" id="IPR026444">
    <property type="entry name" value="Secre_tail"/>
</dbReference>
<keyword evidence="5" id="KW-0378">Hydrolase</keyword>
<evidence type="ECO:0000256" key="3">
    <source>
        <dbReference type="ARBA" id="ARBA00022723"/>
    </source>
</evidence>
<dbReference type="PANTHER" id="PTHR47466">
    <property type="match status" value="1"/>
</dbReference>
<dbReference type="Gene3D" id="2.60.120.260">
    <property type="entry name" value="Galactose-binding domain-like"/>
    <property type="match status" value="1"/>
</dbReference>
<dbReference type="EMBL" id="VIWO01000005">
    <property type="protein sequence ID" value="TWF39655.1"/>
    <property type="molecule type" value="Genomic_DNA"/>
</dbReference>
<accession>A0A561PNG9</accession>
<evidence type="ECO:0000256" key="6">
    <source>
        <dbReference type="ARBA" id="ARBA00022833"/>
    </source>
</evidence>
<comment type="caution">
    <text evidence="12">The sequence shown here is derived from an EMBL/GenBank/DDBJ whole genome shotgun (WGS) entry which is preliminary data.</text>
</comment>
<keyword evidence="13" id="KW-1185">Reference proteome</keyword>
<dbReference type="CDD" id="cd04275">
    <property type="entry name" value="ZnMc_pappalysin_like"/>
    <property type="match status" value="1"/>
</dbReference>
<dbReference type="Gene3D" id="3.40.390.10">
    <property type="entry name" value="Collagenase (Catalytic Domain)"/>
    <property type="match status" value="1"/>
</dbReference>
<name>A0A561PNG9_9BACT</name>
<keyword evidence="3" id="KW-0479">Metal-binding</keyword>
<evidence type="ECO:0000259" key="10">
    <source>
        <dbReference type="Pfam" id="PF05572"/>
    </source>
</evidence>
<feature type="transmembrane region" description="Helical" evidence="9">
    <location>
        <begin position="42"/>
        <end position="61"/>
    </location>
</feature>
<keyword evidence="7" id="KW-0482">Metalloprotease</keyword>
<dbReference type="InterPro" id="IPR024079">
    <property type="entry name" value="MetalloPept_cat_dom_sf"/>
</dbReference>
<dbReference type="GO" id="GO:0046872">
    <property type="term" value="F:metal ion binding"/>
    <property type="evidence" value="ECO:0007669"/>
    <property type="project" value="UniProtKB-KW"/>
</dbReference>
<sequence>MKKRSGIHRDAFFIDTTFPYSFFRDVYIRRFFLVSSFPKLTFLRYFFIILFTSFYGLTAVAQRKCGTAEVIQQRVNENPRLLQIVQQNERQMMLGQAQRAKVEAIPQTVSIPVVVHIVLDDTSAVTYNQVLSQIDVLNRDYNAANTDISQVPAVWQPLIGNTRINFCLAQRTPDGEPTSGIVKVKTAAGQSFSINSGAADAKYNSTGGSDAWDHSKYLNIWVTRLSGNYLGVAAPPGTGFPEEQEGVVVHYTAFGTTGSVGRVYDLGRTCTHEIGHYFGLKHIWGDDNGGCTIDDGIADTPLQGDNTYGCPTFPKLDNCTTVAPGVMFMNYMDYTDDACMHLFTAGQVDRMRYVLENITATLMTSDGCVPPILVANDASLVSIEAPSGKICDTRINPVVTIRNRGSRPLTAATIWYQLNNGPLTSYQWTGNLNPLQQTTATLPPANVAIGSYNLKAYTQLPNGVADENVSNDTANIRFRYDAEARLPFKQGFEDDSFPPPGWDLYNPDRSFTWERSRDVGRNSNASALMRNLGYNTNGQVDDLITPVLDPQNSDSVFLFFDVAAAVYTDPATASPSNPWDTLQVLVTTDCRQTAQLLYSKWGANLITRPKAVQTEFVPTVTEWRRDSVDLTAAIHQSKFQVAFRNISNSENNIYIDNIRIVTKEVNPTLREKGILVNPNPTTGVVWVTFYQVPEDLVQVSIYNAAGQFIMSRIAKEIGIGNRLTFNLVNEPNGVYFVKLIYRNRANTIKLMKVR</sequence>
<dbReference type="SUPFAM" id="SSF55486">
    <property type="entry name" value="Metalloproteases ('zincins'), catalytic domain"/>
    <property type="match status" value="1"/>
</dbReference>
<reference evidence="12 13" key="1">
    <citation type="submission" date="2019-06" db="EMBL/GenBank/DDBJ databases">
        <title>Sorghum-associated microbial communities from plants grown in Nebraska, USA.</title>
        <authorList>
            <person name="Schachtman D."/>
        </authorList>
    </citation>
    <scope>NUCLEOTIDE SEQUENCE [LARGE SCALE GENOMIC DNA]</scope>
    <source>
        <strain evidence="12 13">1209</strain>
    </source>
</reference>
<evidence type="ECO:0000256" key="7">
    <source>
        <dbReference type="ARBA" id="ARBA00023049"/>
    </source>
</evidence>
<organism evidence="12 13">
    <name type="scientific">Chitinophaga polysaccharea</name>
    <dbReference type="NCBI Taxonomy" id="1293035"/>
    <lineage>
        <taxon>Bacteria</taxon>
        <taxon>Pseudomonadati</taxon>
        <taxon>Bacteroidota</taxon>
        <taxon>Chitinophagia</taxon>
        <taxon>Chitinophagales</taxon>
        <taxon>Chitinophagaceae</taxon>
        <taxon>Chitinophaga</taxon>
    </lineage>
</organism>
<proteinExistence type="inferred from homology"/>
<dbReference type="InterPro" id="IPR008754">
    <property type="entry name" value="Peptidase_M43"/>
</dbReference>
<dbReference type="NCBIfam" id="TIGR04183">
    <property type="entry name" value="Por_Secre_tail"/>
    <property type="match status" value="1"/>
</dbReference>
<keyword evidence="2" id="KW-0645">Protease</keyword>
<evidence type="ECO:0000256" key="2">
    <source>
        <dbReference type="ARBA" id="ARBA00022670"/>
    </source>
</evidence>
<dbReference type="PANTHER" id="PTHR47466:SF1">
    <property type="entry name" value="METALLOPROTEASE MEP1 (AFU_ORTHOLOGUE AFUA_1G07730)-RELATED"/>
    <property type="match status" value="1"/>
</dbReference>
<dbReference type="GO" id="GO:0006508">
    <property type="term" value="P:proteolysis"/>
    <property type="evidence" value="ECO:0007669"/>
    <property type="project" value="UniProtKB-KW"/>
</dbReference>
<feature type="domain" description="Secretion system C-terminal sorting" evidence="11">
    <location>
        <begin position="677"/>
        <end position="749"/>
    </location>
</feature>
<keyword evidence="9" id="KW-0812">Transmembrane</keyword>
<evidence type="ECO:0000256" key="4">
    <source>
        <dbReference type="ARBA" id="ARBA00022729"/>
    </source>
</evidence>
<gene>
    <name evidence="12" type="ORF">FHW36_10594</name>
</gene>
<dbReference type="NCBIfam" id="NF038128">
    <property type="entry name" value="choice_anch_J"/>
    <property type="match status" value="1"/>
</dbReference>
<dbReference type="InterPro" id="IPR013783">
    <property type="entry name" value="Ig-like_fold"/>
</dbReference>
<keyword evidence="9" id="KW-0472">Membrane</keyword>
<evidence type="ECO:0000313" key="13">
    <source>
        <dbReference type="Proteomes" id="UP000320811"/>
    </source>
</evidence>
<evidence type="ECO:0000256" key="1">
    <source>
        <dbReference type="ARBA" id="ARBA00008721"/>
    </source>
</evidence>
<evidence type="ECO:0000313" key="12">
    <source>
        <dbReference type="EMBL" id="TWF39655.1"/>
    </source>
</evidence>
<feature type="domain" description="Peptidase M43 pregnancy-associated plasma-A" evidence="10">
    <location>
        <begin position="209"/>
        <end position="356"/>
    </location>
</feature>
<evidence type="ECO:0000256" key="8">
    <source>
        <dbReference type="ARBA" id="ARBA00023157"/>
    </source>
</evidence>
<dbReference type="AlphaFoldDB" id="A0A561PNG9"/>
<comment type="similarity">
    <text evidence="1">Belongs to the peptidase M43B family.</text>
</comment>
<keyword evidence="9" id="KW-1133">Transmembrane helix</keyword>
<dbReference type="Proteomes" id="UP000320811">
    <property type="component" value="Unassembled WGS sequence"/>
</dbReference>
<dbReference type="Pfam" id="PF18962">
    <property type="entry name" value="Por_Secre_tail"/>
    <property type="match status" value="1"/>
</dbReference>
<dbReference type="GO" id="GO:0008237">
    <property type="term" value="F:metallopeptidase activity"/>
    <property type="evidence" value="ECO:0007669"/>
    <property type="project" value="UniProtKB-KW"/>
</dbReference>
<dbReference type="Pfam" id="PF05572">
    <property type="entry name" value="Peptidase_M43"/>
    <property type="match status" value="1"/>
</dbReference>
<evidence type="ECO:0000259" key="11">
    <source>
        <dbReference type="Pfam" id="PF18962"/>
    </source>
</evidence>
<protein>
    <submittedName>
        <fullName evidence="12">Putative secreted protein (Por secretion system target)</fullName>
    </submittedName>
</protein>
<keyword evidence="8" id="KW-1015">Disulfide bond</keyword>
<evidence type="ECO:0000256" key="9">
    <source>
        <dbReference type="SAM" id="Phobius"/>
    </source>
</evidence>
<evidence type="ECO:0000256" key="5">
    <source>
        <dbReference type="ARBA" id="ARBA00022801"/>
    </source>
</evidence>
<keyword evidence="4" id="KW-0732">Signal</keyword>
<dbReference type="Gene3D" id="2.60.40.10">
    <property type="entry name" value="Immunoglobulins"/>
    <property type="match status" value="1"/>
</dbReference>